<gene>
    <name evidence="4" type="ORF">HHK36_023609</name>
</gene>
<keyword evidence="1" id="KW-0433">Leucine-rich repeat</keyword>
<dbReference type="InterPro" id="IPR001611">
    <property type="entry name" value="Leu-rich_rpt"/>
</dbReference>
<dbReference type="Proteomes" id="UP000655225">
    <property type="component" value="Unassembled WGS sequence"/>
</dbReference>
<dbReference type="EMBL" id="JABCRI010000017">
    <property type="protein sequence ID" value="KAF8391305.1"/>
    <property type="molecule type" value="Genomic_DNA"/>
</dbReference>
<evidence type="ECO:0000256" key="2">
    <source>
        <dbReference type="ARBA" id="ARBA00022737"/>
    </source>
</evidence>
<keyword evidence="2" id="KW-0677">Repeat</keyword>
<dbReference type="PANTHER" id="PTHR48056:SF76">
    <property type="entry name" value="PROTEIN KINASE DOMAIN-CONTAINING PROTEIN"/>
    <property type="match status" value="1"/>
</dbReference>
<organism evidence="4 5">
    <name type="scientific">Tetracentron sinense</name>
    <name type="common">Spur-leaf</name>
    <dbReference type="NCBI Taxonomy" id="13715"/>
    <lineage>
        <taxon>Eukaryota</taxon>
        <taxon>Viridiplantae</taxon>
        <taxon>Streptophyta</taxon>
        <taxon>Embryophyta</taxon>
        <taxon>Tracheophyta</taxon>
        <taxon>Spermatophyta</taxon>
        <taxon>Magnoliopsida</taxon>
        <taxon>Trochodendrales</taxon>
        <taxon>Trochodendraceae</taxon>
        <taxon>Tetracentron</taxon>
    </lineage>
</organism>
<dbReference type="SUPFAM" id="SSF52058">
    <property type="entry name" value="L domain-like"/>
    <property type="match status" value="1"/>
</dbReference>
<dbReference type="InterPro" id="IPR050647">
    <property type="entry name" value="Plant_LRR-RLKs"/>
</dbReference>
<proteinExistence type="predicted"/>
<evidence type="ECO:0000256" key="1">
    <source>
        <dbReference type="ARBA" id="ARBA00022614"/>
    </source>
</evidence>
<comment type="caution">
    <text evidence="4">The sequence shown here is derived from an EMBL/GenBank/DDBJ whole genome shotgun (WGS) entry which is preliminary data.</text>
</comment>
<dbReference type="Gene3D" id="3.80.10.10">
    <property type="entry name" value="Ribonuclease Inhibitor"/>
    <property type="match status" value="1"/>
</dbReference>
<sequence>MVIRRCGQVGVDLSSSDGCSAGTFEGRLPEFVEDSQSPFQVRSHSGSGSHRSEDNDFFGNMVDYPSDIGSSDFAEFRWDDMLESLDDIALVDEALCVVEDPGFLSSNELSGKLPVSLANLTKLKEFRMSDNNFQGRIPDFIRHWTLLETLHLQGCSLEGPIPSAISVLKKLTELKISDLKGTGSSFPLLNNMENMTTLILRKCQIFGNIPEFVGELKNLKTL</sequence>
<protein>
    <submittedName>
        <fullName evidence="4">Uncharacterized protein</fullName>
    </submittedName>
</protein>
<dbReference type="GO" id="GO:0033612">
    <property type="term" value="F:receptor serine/threonine kinase binding"/>
    <property type="evidence" value="ECO:0007669"/>
    <property type="project" value="TreeGrafter"/>
</dbReference>
<dbReference type="FunFam" id="3.80.10.10:FF:000433">
    <property type="entry name" value="Putative LRR receptor-like serine/threonine-protein kinase isoform A"/>
    <property type="match status" value="1"/>
</dbReference>
<keyword evidence="5" id="KW-1185">Reference proteome</keyword>
<reference evidence="4 5" key="1">
    <citation type="submission" date="2020-04" db="EMBL/GenBank/DDBJ databases">
        <title>Plant Genome Project.</title>
        <authorList>
            <person name="Zhang R.-G."/>
        </authorList>
    </citation>
    <scope>NUCLEOTIDE SEQUENCE [LARGE SCALE GENOMIC DNA]</scope>
    <source>
        <strain evidence="4">YNK0</strain>
        <tissue evidence="4">Leaf</tissue>
    </source>
</reference>
<dbReference type="Pfam" id="PF00560">
    <property type="entry name" value="LRR_1"/>
    <property type="match status" value="2"/>
</dbReference>
<evidence type="ECO:0000256" key="3">
    <source>
        <dbReference type="ARBA" id="ARBA00023180"/>
    </source>
</evidence>
<dbReference type="AlphaFoldDB" id="A0A834YQF6"/>
<dbReference type="InterPro" id="IPR032675">
    <property type="entry name" value="LRR_dom_sf"/>
</dbReference>
<keyword evidence="3" id="KW-0325">Glycoprotein</keyword>
<evidence type="ECO:0000313" key="4">
    <source>
        <dbReference type="EMBL" id="KAF8391305.1"/>
    </source>
</evidence>
<accession>A0A834YQF6</accession>
<dbReference type="PANTHER" id="PTHR48056">
    <property type="entry name" value="LRR RECEPTOR-LIKE SERINE/THREONINE-PROTEIN KINASE-RELATED"/>
    <property type="match status" value="1"/>
</dbReference>
<dbReference type="OrthoDB" id="1909482at2759"/>
<evidence type="ECO:0000313" key="5">
    <source>
        <dbReference type="Proteomes" id="UP000655225"/>
    </source>
</evidence>
<name>A0A834YQF6_TETSI</name>